<evidence type="ECO:0000313" key="5">
    <source>
        <dbReference type="Proteomes" id="UP000240760"/>
    </source>
</evidence>
<keyword evidence="3" id="KW-0812">Transmembrane</keyword>
<keyword evidence="3" id="KW-0472">Membrane</keyword>
<keyword evidence="5" id="KW-1185">Reference proteome</keyword>
<evidence type="ECO:0000256" key="2">
    <source>
        <dbReference type="SAM" id="MobiDB-lite"/>
    </source>
</evidence>
<feature type="compositionally biased region" description="Polar residues" evidence="2">
    <location>
        <begin position="444"/>
        <end position="477"/>
    </location>
</feature>
<dbReference type="EMBL" id="KZ679144">
    <property type="protein sequence ID" value="PTB72007.1"/>
    <property type="molecule type" value="Genomic_DNA"/>
</dbReference>
<sequence length="629" mass="69635">MSGYGYGYGRRRPQPDEEEDDPWVFKEHKETVQFKAGSIPRPKRTIRRKKKQDGDTETVAPPIKEEQHADTTPSKEVAALLRAYEEQQAKDEATAYENPPIDDEDSDDDASSREEERSPIVEGFEANFEDGLVMAAGPSLNDELGSDYDGYSDNGEVLGAASDEDDSVVDPVGASPSPSSSATSDESSDAGDGLVESTSIEPTRSLEADVLEADVPEMRRECDGLRKELASRDVRTAELEEELESCRKRAEALQADLESRDMRLAALMETLRSHEEKARATALQADLVSRDERIAALTKDLASRDEERVRIEMKLETREKQVTTVTKDLESRNQIVAALEQDLDSRNSQNATLIDDLDTRDKELATLEKERESHDKESDALRKSLLSRDEEMAALKKQLEARSSEITALEKELGSRNKELDENLAALERDLALRDKSIAGPEARNSQLINGTTKTALTRDSATNTEASPSDGSSLPDTTREAENDQRLLTSEREQPSMPATAVAMKMAELVQFLQMCSAMLKTAYLACISLAGTASIRARSVFSAVRSSESFQKAVDAAQQSLRASALYLAAPFWIIMSFALFMSIWRERSYWVQANAVTRKHLLKHATGVSEIADWEVFFAIGSAAML</sequence>
<feature type="compositionally biased region" description="Basic and acidic residues" evidence="2">
    <location>
        <begin position="83"/>
        <end position="93"/>
    </location>
</feature>
<dbReference type="Proteomes" id="UP000240760">
    <property type="component" value="Unassembled WGS sequence"/>
</dbReference>
<feature type="compositionally biased region" description="Acidic residues" evidence="2">
    <location>
        <begin position="100"/>
        <end position="109"/>
    </location>
</feature>
<feature type="region of interest" description="Disordered" evidence="2">
    <location>
        <begin position="1"/>
        <end position="210"/>
    </location>
</feature>
<feature type="region of interest" description="Disordered" evidence="2">
    <location>
        <begin position="443"/>
        <end position="496"/>
    </location>
</feature>
<dbReference type="AlphaFoldDB" id="A0A2T4BRS0"/>
<keyword evidence="3" id="KW-1133">Transmembrane helix</keyword>
<feature type="compositionally biased region" description="Basic and acidic residues" evidence="2">
    <location>
        <begin position="478"/>
        <end position="495"/>
    </location>
</feature>
<accession>A0A2T4BRS0</accession>
<feature type="transmembrane region" description="Helical" evidence="3">
    <location>
        <begin position="567"/>
        <end position="587"/>
    </location>
</feature>
<dbReference type="PANTHER" id="PTHR44281:SF2">
    <property type="entry name" value="SPINDLE ASSEMBLY ABNORMAL PROTEIN 6 HOMOLOG"/>
    <property type="match status" value="1"/>
</dbReference>
<feature type="compositionally biased region" description="Basic and acidic residues" evidence="2">
    <location>
        <begin position="23"/>
        <end position="32"/>
    </location>
</feature>
<feature type="compositionally biased region" description="Low complexity" evidence="2">
    <location>
        <begin position="169"/>
        <end position="193"/>
    </location>
</feature>
<reference evidence="4 5" key="1">
    <citation type="submission" date="2016-07" db="EMBL/GenBank/DDBJ databases">
        <title>Multiple horizontal gene transfer events from other fungi enriched the ability of initially mycotrophic Trichoderma (Ascomycota) to feed on dead plant biomass.</title>
        <authorList>
            <consortium name="DOE Joint Genome Institute"/>
            <person name="Aerts A."/>
            <person name="Atanasova L."/>
            <person name="Chenthamara K."/>
            <person name="Zhang J."/>
            <person name="Grujic M."/>
            <person name="Henrissat B."/>
            <person name="Kuo A."/>
            <person name="Salamov A."/>
            <person name="Lipzen A."/>
            <person name="Labutti K."/>
            <person name="Barry K."/>
            <person name="Miao Y."/>
            <person name="Rahimi M.J."/>
            <person name="Shen Q."/>
            <person name="Grigoriev I.V."/>
            <person name="Kubicek C.P."/>
            <person name="Druzhinina I.S."/>
        </authorList>
    </citation>
    <scope>NUCLEOTIDE SEQUENCE [LARGE SCALE GENOMIC DNA]</scope>
    <source>
        <strain evidence="4 5">ATCC 18648</strain>
    </source>
</reference>
<keyword evidence="1" id="KW-0175">Coiled coil</keyword>
<dbReference type="GO" id="GO:0005814">
    <property type="term" value="C:centriole"/>
    <property type="evidence" value="ECO:0007669"/>
    <property type="project" value="TreeGrafter"/>
</dbReference>
<gene>
    <name evidence="4" type="ORF">M440DRAFT_1385664</name>
</gene>
<evidence type="ECO:0000256" key="3">
    <source>
        <dbReference type="SAM" id="Phobius"/>
    </source>
</evidence>
<evidence type="ECO:0000256" key="1">
    <source>
        <dbReference type="SAM" id="Coils"/>
    </source>
</evidence>
<name>A0A2T4BRS0_TRILO</name>
<organism evidence="4 5">
    <name type="scientific">Trichoderma longibrachiatum ATCC 18648</name>
    <dbReference type="NCBI Taxonomy" id="983965"/>
    <lineage>
        <taxon>Eukaryota</taxon>
        <taxon>Fungi</taxon>
        <taxon>Dikarya</taxon>
        <taxon>Ascomycota</taxon>
        <taxon>Pezizomycotina</taxon>
        <taxon>Sordariomycetes</taxon>
        <taxon>Hypocreomycetidae</taxon>
        <taxon>Hypocreales</taxon>
        <taxon>Hypocreaceae</taxon>
        <taxon>Trichoderma</taxon>
    </lineage>
</organism>
<protein>
    <submittedName>
        <fullName evidence="4">Uncharacterized protein</fullName>
    </submittedName>
</protein>
<dbReference type="Gene3D" id="1.10.287.1490">
    <property type="match status" value="1"/>
</dbReference>
<feature type="coiled-coil region" evidence="1">
    <location>
        <begin position="357"/>
        <end position="430"/>
    </location>
</feature>
<dbReference type="STRING" id="983965.A0A2T4BRS0"/>
<dbReference type="OrthoDB" id="4900538at2759"/>
<evidence type="ECO:0000313" key="4">
    <source>
        <dbReference type="EMBL" id="PTB72007.1"/>
    </source>
</evidence>
<dbReference type="PANTHER" id="PTHR44281">
    <property type="entry name" value="SPINDLE ASSEMBLY ABNORMAL PROTEIN 6 HOMOLOG"/>
    <property type="match status" value="1"/>
</dbReference>
<proteinExistence type="predicted"/>
<feature type="compositionally biased region" description="Basic and acidic residues" evidence="2">
    <location>
        <begin position="110"/>
        <end position="119"/>
    </location>
</feature>
<feature type="compositionally biased region" description="Basic residues" evidence="2">
    <location>
        <begin position="41"/>
        <end position="51"/>
    </location>
</feature>